<evidence type="ECO:0000259" key="2">
    <source>
        <dbReference type="Pfam" id="PF13967"/>
    </source>
</evidence>
<name>A0AAV5CCY1_ELECO</name>
<keyword evidence="4" id="KW-1185">Reference proteome</keyword>
<evidence type="ECO:0000313" key="3">
    <source>
        <dbReference type="EMBL" id="GJM96172.1"/>
    </source>
</evidence>
<protein>
    <recommendedName>
        <fullName evidence="2">CSC1/OSCA1-like N-terminal transmembrane domain-containing protein</fullName>
    </recommendedName>
</protein>
<dbReference type="InterPro" id="IPR045122">
    <property type="entry name" value="Csc1-like"/>
</dbReference>
<dbReference type="GO" id="GO:0005886">
    <property type="term" value="C:plasma membrane"/>
    <property type="evidence" value="ECO:0007669"/>
    <property type="project" value="TreeGrafter"/>
</dbReference>
<feature type="domain" description="CSC1/OSCA1-like N-terminal transmembrane" evidence="2">
    <location>
        <begin position="6"/>
        <end position="103"/>
    </location>
</feature>
<proteinExistence type="predicted"/>
<reference evidence="3" key="2">
    <citation type="submission" date="2021-12" db="EMBL/GenBank/DDBJ databases">
        <title>Resequencing data analysis of finger millet.</title>
        <authorList>
            <person name="Hatakeyama M."/>
            <person name="Aluri S."/>
            <person name="Balachadran M.T."/>
            <person name="Sivarajan S.R."/>
            <person name="Poveda L."/>
            <person name="Shimizu-Inatsugi R."/>
            <person name="Schlapbach R."/>
            <person name="Sreeman S.M."/>
            <person name="Shimizu K.K."/>
        </authorList>
    </citation>
    <scope>NUCLEOTIDE SEQUENCE</scope>
</reference>
<dbReference type="Proteomes" id="UP001054889">
    <property type="component" value="Unassembled WGS sequence"/>
</dbReference>
<keyword evidence="1" id="KW-1133">Transmembrane helix</keyword>
<keyword evidence="1" id="KW-0812">Transmembrane</keyword>
<feature type="transmembrane region" description="Helical" evidence="1">
    <location>
        <begin position="6"/>
        <end position="27"/>
    </location>
</feature>
<dbReference type="EMBL" id="BQKI01000006">
    <property type="protein sequence ID" value="GJM96172.1"/>
    <property type="molecule type" value="Genomic_DNA"/>
</dbReference>
<accession>A0AAV5CCY1</accession>
<comment type="caution">
    <text evidence="3">The sequence shown here is derived from an EMBL/GenBank/DDBJ whole genome shotgun (WGS) entry which is preliminary data.</text>
</comment>
<sequence>MKVGGLLTSAGINIGLCVLFFSLYSILRKQPQNVKVYFGRRIAEEHNRLREAFILERFVPSTRWIVTSVRCTEDEILAIAGLDAVVFNRILVFRYAYLYFITCGASAPHYY</sequence>
<evidence type="ECO:0000313" key="4">
    <source>
        <dbReference type="Proteomes" id="UP001054889"/>
    </source>
</evidence>
<dbReference type="PANTHER" id="PTHR13018:SF117">
    <property type="entry name" value="CSC1-LIKE PROTEIN RXW8"/>
    <property type="match status" value="1"/>
</dbReference>
<evidence type="ECO:0000256" key="1">
    <source>
        <dbReference type="SAM" id="Phobius"/>
    </source>
</evidence>
<dbReference type="InterPro" id="IPR032880">
    <property type="entry name" value="CSC1/OSCA1-like_N"/>
</dbReference>
<keyword evidence="1" id="KW-0472">Membrane</keyword>
<reference evidence="3" key="1">
    <citation type="journal article" date="2018" name="DNA Res.">
        <title>Multiple hybrid de novo genome assembly of finger millet, an orphan allotetraploid crop.</title>
        <authorList>
            <person name="Hatakeyama M."/>
            <person name="Aluri S."/>
            <person name="Balachadran M.T."/>
            <person name="Sivarajan S.R."/>
            <person name="Patrignani A."/>
            <person name="Gruter S."/>
            <person name="Poveda L."/>
            <person name="Shimizu-Inatsugi R."/>
            <person name="Baeten J."/>
            <person name="Francoijs K.J."/>
            <person name="Nataraja K.N."/>
            <person name="Reddy Y.A.N."/>
            <person name="Phadnis S."/>
            <person name="Ravikumar R.L."/>
            <person name="Schlapbach R."/>
            <person name="Sreeman S.M."/>
            <person name="Shimizu K.K."/>
        </authorList>
    </citation>
    <scope>NUCLEOTIDE SEQUENCE</scope>
</reference>
<dbReference type="AlphaFoldDB" id="A0AAV5CCY1"/>
<dbReference type="PANTHER" id="PTHR13018">
    <property type="entry name" value="PROBABLE MEMBRANE PROTEIN DUF221-RELATED"/>
    <property type="match status" value="1"/>
</dbReference>
<dbReference type="GO" id="GO:0005227">
    <property type="term" value="F:calcium-activated cation channel activity"/>
    <property type="evidence" value="ECO:0007669"/>
    <property type="project" value="InterPro"/>
</dbReference>
<gene>
    <name evidence="3" type="primary">ga12985</name>
    <name evidence="3" type="ORF">PR202_ga12985</name>
</gene>
<organism evidence="3 4">
    <name type="scientific">Eleusine coracana subsp. coracana</name>
    <dbReference type="NCBI Taxonomy" id="191504"/>
    <lineage>
        <taxon>Eukaryota</taxon>
        <taxon>Viridiplantae</taxon>
        <taxon>Streptophyta</taxon>
        <taxon>Embryophyta</taxon>
        <taxon>Tracheophyta</taxon>
        <taxon>Spermatophyta</taxon>
        <taxon>Magnoliopsida</taxon>
        <taxon>Liliopsida</taxon>
        <taxon>Poales</taxon>
        <taxon>Poaceae</taxon>
        <taxon>PACMAD clade</taxon>
        <taxon>Chloridoideae</taxon>
        <taxon>Cynodonteae</taxon>
        <taxon>Eleusininae</taxon>
        <taxon>Eleusine</taxon>
    </lineage>
</organism>
<dbReference type="Pfam" id="PF13967">
    <property type="entry name" value="RSN1_TM"/>
    <property type="match status" value="1"/>
</dbReference>